<dbReference type="Proteomes" id="UP000239480">
    <property type="component" value="Unassembled WGS sequence"/>
</dbReference>
<feature type="binding site" description="covalent" evidence="7">
    <location>
        <position position="139"/>
    </location>
    <ligand>
        <name>heme c</name>
        <dbReference type="ChEBI" id="CHEBI:61717"/>
    </ligand>
</feature>
<feature type="chain" id="PRO_5015635627" evidence="8">
    <location>
        <begin position="20"/>
        <end position="151"/>
    </location>
</feature>
<dbReference type="GO" id="GO:0005506">
    <property type="term" value="F:iron ion binding"/>
    <property type="evidence" value="ECO:0007669"/>
    <property type="project" value="InterPro"/>
</dbReference>
<name>A0A2T0RP48_9RHOB</name>
<dbReference type="EMBL" id="PVTD01000005">
    <property type="protein sequence ID" value="PRY22976.1"/>
    <property type="molecule type" value="Genomic_DNA"/>
</dbReference>
<feature type="binding site" description="covalent" evidence="7">
    <location>
        <position position="142"/>
    </location>
    <ligand>
        <name>heme c</name>
        <dbReference type="ChEBI" id="CHEBI:61717"/>
    </ligand>
</feature>
<dbReference type="RefSeq" id="WP_106205297.1">
    <property type="nucleotide sequence ID" value="NZ_PVTD01000005.1"/>
</dbReference>
<dbReference type="Gene3D" id="1.20.120.10">
    <property type="entry name" value="Cytochrome c/b562"/>
    <property type="match status" value="1"/>
</dbReference>
<dbReference type="GO" id="GO:0009055">
    <property type="term" value="F:electron transfer activity"/>
    <property type="evidence" value="ECO:0007669"/>
    <property type="project" value="InterPro"/>
</dbReference>
<gene>
    <name evidence="9" type="ORF">CLV78_10528</name>
</gene>
<dbReference type="InterPro" id="IPR010980">
    <property type="entry name" value="Cyt_c/b562"/>
</dbReference>
<keyword evidence="1" id="KW-0813">Transport</keyword>
<keyword evidence="8" id="KW-0732">Signal</keyword>
<comment type="caution">
    <text evidence="9">The sequence shown here is derived from an EMBL/GenBank/DDBJ whole genome shotgun (WGS) entry which is preliminary data.</text>
</comment>
<evidence type="ECO:0000256" key="5">
    <source>
        <dbReference type="ARBA" id="ARBA00023004"/>
    </source>
</evidence>
<dbReference type="GO" id="GO:0020037">
    <property type="term" value="F:heme binding"/>
    <property type="evidence" value="ECO:0007669"/>
    <property type="project" value="InterPro"/>
</dbReference>
<protein>
    <submittedName>
        <fullName evidence="9">Cytochrome c556</fullName>
    </submittedName>
</protein>
<dbReference type="OrthoDB" id="7596534at2"/>
<dbReference type="PIRSF" id="PIRSF000027">
    <property type="entry name" value="Cytc_c_prime"/>
    <property type="match status" value="1"/>
</dbReference>
<evidence type="ECO:0000256" key="6">
    <source>
        <dbReference type="PIRSR" id="PIRSR000027-1"/>
    </source>
</evidence>
<proteinExistence type="predicted"/>
<dbReference type="InterPro" id="IPR012127">
    <property type="entry name" value="Cyt_c_prime"/>
</dbReference>
<sequence>MRKYVFVAIALSLPSLAIADALTDAVKTRQEHMKTYGKNIGMLAKMAKGELDYDADAAQAAADTIVEYSTKDQSGYWLPGTSSEDMPGVSYALPALWTDGAKAGEIAKEFVANAAALQAVAGAGQGEMAKALGAAGKNCNDCHKSFQAKKD</sequence>
<dbReference type="SUPFAM" id="SSF47175">
    <property type="entry name" value="Cytochromes"/>
    <property type="match status" value="1"/>
</dbReference>
<comment type="PTM">
    <text evidence="7">Binds 1 heme group per subunit.</text>
</comment>
<evidence type="ECO:0000256" key="2">
    <source>
        <dbReference type="ARBA" id="ARBA00022617"/>
    </source>
</evidence>
<accession>A0A2T0RP48</accession>
<organism evidence="9 10">
    <name type="scientific">Aliiruegeria haliotis</name>
    <dbReference type="NCBI Taxonomy" id="1280846"/>
    <lineage>
        <taxon>Bacteria</taxon>
        <taxon>Pseudomonadati</taxon>
        <taxon>Pseudomonadota</taxon>
        <taxon>Alphaproteobacteria</taxon>
        <taxon>Rhodobacterales</taxon>
        <taxon>Roseobacteraceae</taxon>
        <taxon>Aliiruegeria</taxon>
    </lineage>
</organism>
<dbReference type="GO" id="GO:0042597">
    <property type="term" value="C:periplasmic space"/>
    <property type="evidence" value="ECO:0007669"/>
    <property type="project" value="InterPro"/>
</dbReference>
<feature type="binding site" description="axial binding residue" evidence="6">
    <location>
        <position position="143"/>
    </location>
    <ligand>
        <name>heme c</name>
        <dbReference type="ChEBI" id="CHEBI:61717"/>
    </ligand>
    <ligandPart>
        <name>Fe</name>
        <dbReference type="ChEBI" id="CHEBI:18248"/>
    </ligandPart>
</feature>
<dbReference type="GO" id="GO:0022900">
    <property type="term" value="P:electron transport chain"/>
    <property type="evidence" value="ECO:0007669"/>
    <property type="project" value="InterPro"/>
</dbReference>
<reference evidence="9 10" key="1">
    <citation type="submission" date="2018-03" db="EMBL/GenBank/DDBJ databases">
        <title>Genomic Encyclopedia of Archaeal and Bacterial Type Strains, Phase II (KMG-II): from individual species to whole genera.</title>
        <authorList>
            <person name="Goeker M."/>
        </authorList>
    </citation>
    <scope>NUCLEOTIDE SEQUENCE [LARGE SCALE GENOMIC DNA]</scope>
    <source>
        <strain evidence="9 10">DSM 29328</strain>
    </source>
</reference>
<feature type="signal peptide" evidence="8">
    <location>
        <begin position="1"/>
        <end position="19"/>
    </location>
</feature>
<evidence type="ECO:0000256" key="7">
    <source>
        <dbReference type="PIRSR" id="PIRSR000027-2"/>
    </source>
</evidence>
<evidence type="ECO:0000313" key="9">
    <source>
        <dbReference type="EMBL" id="PRY22976.1"/>
    </source>
</evidence>
<evidence type="ECO:0000256" key="3">
    <source>
        <dbReference type="ARBA" id="ARBA00022723"/>
    </source>
</evidence>
<dbReference type="PROSITE" id="PS51009">
    <property type="entry name" value="CYTCII"/>
    <property type="match status" value="1"/>
</dbReference>
<evidence type="ECO:0000313" key="10">
    <source>
        <dbReference type="Proteomes" id="UP000239480"/>
    </source>
</evidence>
<dbReference type="AlphaFoldDB" id="A0A2T0RP48"/>
<evidence type="ECO:0000256" key="8">
    <source>
        <dbReference type="SAM" id="SignalP"/>
    </source>
</evidence>
<keyword evidence="4" id="KW-0249">Electron transport</keyword>
<evidence type="ECO:0000256" key="4">
    <source>
        <dbReference type="ARBA" id="ARBA00022982"/>
    </source>
</evidence>
<dbReference type="Pfam" id="PF01322">
    <property type="entry name" value="Cytochrom_C_2"/>
    <property type="match status" value="1"/>
</dbReference>
<keyword evidence="2 7" id="KW-0349">Heme</keyword>
<evidence type="ECO:0000256" key="1">
    <source>
        <dbReference type="ARBA" id="ARBA00022448"/>
    </source>
</evidence>
<keyword evidence="5 6" id="KW-0408">Iron</keyword>
<keyword evidence="10" id="KW-1185">Reference proteome</keyword>
<dbReference type="InterPro" id="IPR002321">
    <property type="entry name" value="Cyt_c_II"/>
</dbReference>
<keyword evidence="3 6" id="KW-0479">Metal-binding</keyword>